<protein>
    <recommendedName>
        <fullName evidence="5">Hydroxyquinol 1,2-dioxygenase</fullName>
    </recommendedName>
</protein>
<gene>
    <name evidence="3" type="ORF">SAMN05192530_104297</name>
</gene>
<evidence type="ECO:0000313" key="4">
    <source>
        <dbReference type="Proteomes" id="UP000198793"/>
    </source>
</evidence>
<keyword evidence="2" id="KW-0732">Signal</keyword>
<evidence type="ECO:0000313" key="3">
    <source>
        <dbReference type="EMBL" id="SDO22955.1"/>
    </source>
</evidence>
<accession>A0A1H0HUQ4</accession>
<organism evidence="3 4">
    <name type="scientific">Aureimonas jatrophae</name>
    <dbReference type="NCBI Taxonomy" id="1166073"/>
    <lineage>
        <taxon>Bacteria</taxon>
        <taxon>Pseudomonadati</taxon>
        <taxon>Pseudomonadota</taxon>
        <taxon>Alphaproteobacteria</taxon>
        <taxon>Hyphomicrobiales</taxon>
        <taxon>Aurantimonadaceae</taxon>
        <taxon>Aureimonas</taxon>
    </lineage>
</organism>
<dbReference type="EMBL" id="FNIT01000004">
    <property type="protein sequence ID" value="SDO22955.1"/>
    <property type="molecule type" value="Genomic_DNA"/>
</dbReference>
<feature type="chain" id="PRO_5011507194" description="Hydroxyquinol 1,2-dioxygenase" evidence="2">
    <location>
        <begin position="22"/>
        <end position="104"/>
    </location>
</feature>
<dbReference type="Proteomes" id="UP000198793">
    <property type="component" value="Unassembled WGS sequence"/>
</dbReference>
<proteinExistence type="predicted"/>
<feature type="signal peptide" evidence="2">
    <location>
        <begin position="1"/>
        <end position="21"/>
    </location>
</feature>
<feature type="region of interest" description="Disordered" evidence="1">
    <location>
        <begin position="56"/>
        <end position="104"/>
    </location>
</feature>
<dbReference type="AlphaFoldDB" id="A0A1H0HUQ4"/>
<evidence type="ECO:0000256" key="2">
    <source>
        <dbReference type="SAM" id="SignalP"/>
    </source>
</evidence>
<evidence type="ECO:0008006" key="5">
    <source>
        <dbReference type="Google" id="ProtNLM"/>
    </source>
</evidence>
<sequence>MNRTVFAAAAALLLSTGMTLAADIVPGSDTAVRDQQSSEDWAVASGAYGNRAGAETRFGYPTRNEGVRAPAAATDRADDRAANRTARLPVPTSHGALVPGSDSF</sequence>
<dbReference type="OrthoDB" id="9859679at2"/>
<dbReference type="RefSeq" id="WP_090673200.1">
    <property type="nucleotide sequence ID" value="NZ_FNIT01000004.1"/>
</dbReference>
<name>A0A1H0HUQ4_9HYPH</name>
<keyword evidence="4" id="KW-1185">Reference proteome</keyword>
<dbReference type="STRING" id="1166073.SAMN05192530_104297"/>
<reference evidence="3 4" key="1">
    <citation type="submission" date="2016-10" db="EMBL/GenBank/DDBJ databases">
        <authorList>
            <person name="de Groot N.N."/>
        </authorList>
    </citation>
    <scope>NUCLEOTIDE SEQUENCE [LARGE SCALE GENOMIC DNA]</scope>
    <source>
        <strain evidence="4">L7-484,KACC 16230,DSM 25025</strain>
    </source>
</reference>
<evidence type="ECO:0000256" key="1">
    <source>
        <dbReference type="SAM" id="MobiDB-lite"/>
    </source>
</evidence>